<feature type="signal peptide" evidence="3">
    <location>
        <begin position="1"/>
        <end position="22"/>
    </location>
</feature>
<evidence type="ECO:0000256" key="3">
    <source>
        <dbReference type="SAM" id="SignalP"/>
    </source>
</evidence>
<gene>
    <name evidence="4" type="ORF">AAF712_016008</name>
</gene>
<proteinExistence type="predicted"/>
<protein>
    <submittedName>
        <fullName evidence="4">Uncharacterized protein</fullName>
    </submittedName>
</protein>
<name>A0ABR2Z7Y2_9AGAR</name>
<reference evidence="4 5" key="1">
    <citation type="submission" date="2024-05" db="EMBL/GenBank/DDBJ databases">
        <title>A draft genome resource for the thread blight pathogen Marasmius tenuissimus strain MS-2.</title>
        <authorList>
            <person name="Yulfo-Soto G.E."/>
            <person name="Baruah I.K."/>
            <person name="Amoako-Attah I."/>
            <person name="Bukari Y."/>
            <person name="Meinhardt L.W."/>
            <person name="Bailey B.A."/>
            <person name="Cohen S.P."/>
        </authorList>
    </citation>
    <scope>NUCLEOTIDE SEQUENCE [LARGE SCALE GENOMIC DNA]</scope>
    <source>
        <strain evidence="4 5">MS-2</strain>
    </source>
</reference>
<keyword evidence="2" id="KW-0812">Transmembrane</keyword>
<keyword evidence="3" id="KW-0732">Signal</keyword>
<organism evidence="4 5">
    <name type="scientific">Marasmius tenuissimus</name>
    <dbReference type="NCBI Taxonomy" id="585030"/>
    <lineage>
        <taxon>Eukaryota</taxon>
        <taxon>Fungi</taxon>
        <taxon>Dikarya</taxon>
        <taxon>Basidiomycota</taxon>
        <taxon>Agaricomycotina</taxon>
        <taxon>Agaricomycetes</taxon>
        <taxon>Agaricomycetidae</taxon>
        <taxon>Agaricales</taxon>
        <taxon>Marasmiineae</taxon>
        <taxon>Marasmiaceae</taxon>
        <taxon>Marasmius</taxon>
    </lineage>
</organism>
<feature type="region of interest" description="Disordered" evidence="1">
    <location>
        <begin position="425"/>
        <end position="447"/>
    </location>
</feature>
<evidence type="ECO:0000313" key="4">
    <source>
        <dbReference type="EMBL" id="KAL0057352.1"/>
    </source>
</evidence>
<dbReference type="Proteomes" id="UP001437256">
    <property type="component" value="Unassembled WGS sequence"/>
</dbReference>
<evidence type="ECO:0000256" key="1">
    <source>
        <dbReference type="SAM" id="MobiDB-lite"/>
    </source>
</evidence>
<evidence type="ECO:0000256" key="2">
    <source>
        <dbReference type="SAM" id="Phobius"/>
    </source>
</evidence>
<keyword evidence="5" id="KW-1185">Reference proteome</keyword>
<feature type="chain" id="PRO_5045948932" evidence="3">
    <location>
        <begin position="23"/>
        <end position="447"/>
    </location>
</feature>
<accession>A0ABR2Z7Y2</accession>
<dbReference type="EMBL" id="JBBXMP010000573">
    <property type="protein sequence ID" value="KAL0057352.1"/>
    <property type="molecule type" value="Genomic_DNA"/>
</dbReference>
<keyword evidence="2" id="KW-1133">Transmembrane helix</keyword>
<feature type="region of interest" description="Disordered" evidence="1">
    <location>
        <begin position="213"/>
        <end position="281"/>
    </location>
</feature>
<feature type="transmembrane region" description="Helical" evidence="2">
    <location>
        <begin position="284"/>
        <end position="309"/>
    </location>
</feature>
<feature type="compositionally biased region" description="Polar residues" evidence="1">
    <location>
        <begin position="232"/>
        <end position="258"/>
    </location>
</feature>
<keyword evidence="2" id="KW-0472">Membrane</keyword>
<sequence length="447" mass="47579">MKSSSVAVATTLLFTFPSNSLGYTWNFKSTPTQCGQLTIAINGQGSPPYSVLILPSDATPFPNGTEVRKIMEEKSSGDSSEITFQLKYPASSRFVAVVSDSTGFGSGGTSTAVQVDSSANSSCYNASTSVVPEWEFHTEPPSQIVQCQPTRLWWHPRDVKGPVSFLGVIPGGISFKIPPGRITDNSTRGLGTGFSWVPNIRAGTVLHIVASDGQGIGNGGSMRPTVGDNLSRDNSCLNDQSPSSTASGPVPSITTPESRPSGATKAPETTGNGPETPSPTPLPVVAIVVSAIGGFLMIGVIALILRCYLRKRRSAAGRQRSSLDIDPFLTQPSEKNVIASKSDGTATQQLSKQPEANIVVRHDIGRASDTKMERPSFGSENTTTTVSQNNVEDPVNVARTSRREMQVFTTDELAVELNQRLHEEGRWDVDEALPGYPESNHGTGPRS</sequence>
<comment type="caution">
    <text evidence="4">The sequence shown here is derived from an EMBL/GenBank/DDBJ whole genome shotgun (WGS) entry which is preliminary data.</text>
</comment>
<evidence type="ECO:0000313" key="5">
    <source>
        <dbReference type="Proteomes" id="UP001437256"/>
    </source>
</evidence>